<proteinExistence type="predicted"/>
<evidence type="ECO:0000313" key="5">
    <source>
        <dbReference type="EMBL" id="MBB5964308.1"/>
    </source>
</evidence>
<sequence>MARHVRPASTGRGPGRGCSALEGDRVLGPVDGLPGSRAARVLGGRRLVERDEGALAALDARGFEPETTFNLHLLLYTYVHGLAVHLERGAQAEAATGLTDDQWVDSRGAAFGALVASGRYPVFAKVLGSFADDGCDLDLDVLLELGLAVLLDGFAAFPGPA</sequence>
<dbReference type="GO" id="GO:0045892">
    <property type="term" value="P:negative regulation of DNA-templated transcription"/>
    <property type="evidence" value="ECO:0007669"/>
    <property type="project" value="InterPro"/>
</dbReference>
<gene>
    <name evidence="5" type="ORF">FHS22_003592</name>
</gene>
<accession>A0A841D7J0</accession>
<dbReference type="Proteomes" id="UP000562352">
    <property type="component" value="Unassembled WGS sequence"/>
</dbReference>
<dbReference type="InterPro" id="IPR004111">
    <property type="entry name" value="Repressor_TetR_C"/>
</dbReference>
<keyword evidence="6" id="KW-1185">Reference proteome</keyword>
<reference evidence="5 6" key="1">
    <citation type="submission" date="2020-08" db="EMBL/GenBank/DDBJ databases">
        <title>Genomic Encyclopedia of Type Strains, Phase III (KMG-III): the genomes of soil and plant-associated and newly described type strains.</title>
        <authorList>
            <person name="Whitman W."/>
        </authorList>
    </citation>
    <scope>NUCLEOTIDE SEQUENCE [LARGE SCALE GENOMIC DNA]</scope>
    <source>
        <strain evidence="5 6">CECT 3303</strain>
    </source>
</reference>
<feature type="domain" description="Tetracycline repressor TetR C-terminal" evidence="4">
    <location>
        <begin position="44"/>
        <end position="156"/>
    </location>
</feature>
<dbReference type="AlphaFoldDB" id="A0A841D7J0"/>
<dbReference type="Gene3D" id="1.10.357.10">
    <property type="entry name" value="Tetracycline Repressor, domain 2"/>
    <property type="match status" value="1"/>
</dbReference>
<keyword evidence="1" id="KW-0805">Transcription regulation</keyword>
<dbReference type="RefSeq" id="WP_184943042.1">
    <property type="nucleotide sequence ID" value="NZ_BAAAWZ010000001.1"/>
</dbReference>
<dbReference type="SUPFAM" id="SSF48498">
    <property type="entry name" value="Tetracyclin repressor-like, C-terminal domain"/>
    <property type="match status" value="1"/>
</dbReference>
<dbReference type="Pfam" id="PF02909">
    <property type="entry name" value="TetR_C_1"/>
    <property type="match status" value="1"/>
</dbReference>
<protein>
    <recommendedName>
        <fullName evidence="4">Tetracycline repressor TetR C-terminal domain-containing protein</fullName>
    </recommendedName>
</protein>
<name>A0A841D7J0_PLAVE</name>
<evidence type="ECO:0000313" key="6">
    <source>
        <dbReference type="Proteomes" id="UP000562352"/>
    </source>
</evidence>
<dbReference type="InterPro" id="IPR036271">
    <property type="entry name" value="Tet_transcr_reg_TetR-rel_C_sf"/>
</dbReference>
<evidence type="ECO:0000256" key="3">
    <source>
        <dbReference type="SAM" id="MobiDB-lite"/>
    </source>
</evidence>
<organism evidence="5 6">
    <name type="scientific">Planomonospora venezuelensis</name>
    <dbReference type="NCBI Taxonomy" id="1999"/>
    <lineage>
        <taxon>Bacteria</taxon>
        <taxon>Bacillati</taxon>
        <taxon>Actinomycetota</taxon>
        <taxon>Actinomycetes</taxon>
        <taxon>Streptosporangiales</taxon>
        <taxon>Streptosporangiaceae</taxon>
        <taxon>Planomonospora</taxon>
    </lineage>
</organism>
<keyword evidence="2" id="KW-0804">Transcription</keyword>
<evidence type="ECO:0000259" key="4">
    <source>
        <dbReference type="Pfam" id="PF02909"/>
    </source>
</evidence>
<comment type="caution">
    <text evidence="5">The sequence shown here is derived from an EMBL/GenBank/DDBJ whole genome shotgun (WGS) entry which is preliminary data.</text>
</comment>
<evidence type="ECO:0000256" key="2">
    <source>
        <dbReference type="ARBA" id="ARBA00023163"/>
    </source>
</evidence>
<feature type="region of interest" description="Disordered" evidence="3">
    <location>
        <begin position="1"/>
        <end position="21"/>
    </location>
</feature>
<evidence type="ECO:0000256" key="1">
    <source>
        <dbReference type="ARBA" id="ARBA00023015"/>
    </source>
</evidence>
<dbReference type="EMBL" id="JACHJJ010000011">
    <property type="protein sequence ID" value="MBB5964308.1"/>
    <property type="molecule type" value="Genomic_DNA"/>
</dbReference>